<accession>A0A1E5SKT9</accession>
<dbReference type="AlphaFoldDB" id="A0A1E5SKT9"/>
<feature type="transmembrane region" description="Helical" evidence="1">
    <location>
        <begin position="202"/>
        <end position="224"/>
    </location>
</feature>
<keyword evidence="1" id="KW-0812">Transmembrane</keyword>
<sequence length="284" mass="33264">MEILKDKWIIYDGNCGLCLRSKRLLVSMGWFPEKKFLDYHHLKDDLKRIINSARFRYEMALVDEKTRETKYGLEGIISVFAEKTPALAKLKTTGKLFKVLESLYHTISYNRYFLFPDSSVIKCACEPPFKAETYRSWLILSIVFSSIISYLFGWSVAPIFEGESMDFALKTLFLVGIGWVIQLGLTLVMLDRQTYLDYSRHLCLIMVVGVMVLIPSIIISLFLHIEAVKWMPLMSIAISSAVMLRMHTRRVRVMRLTQWWTFSWFLVLQISATLLIYLFQFRFK</sequence>
<reference evidence="2 3" key="1">
    <citation type="submission" date="2016-08" db="EMBL/GenBank/DDBJ databases">
        <title>Draft genome of Fabibacter sp. strain SK-8.</title>
        <authorList>
            <person name="Wong S.-K."/>
            <person name="Hamasaki K."/>
            <person name="Yoshizawa S."/>
        </authorList>
    </citation>
    <scope>NUCLEOTIDE SEQUENCE [LARGE SCALE GENOMIC DNA]</scope>
    <source>
        <strain evidence="2 3">SK-8</strain>
    </source>
</reference>
<dbReference type="EMBL" id="MDGQ01000005">
    <property type="protein sequence ID" value="OEJ99721.1"/>
    <property type="molecule type" value="Genomic_DNA"/>
</dbReference>
<dbReference type="Proteomes" id="UP000095552">
    <property type="component" value="Unassembled WGS sequence"/>
</dbReference>
<feature type="transmembrane region" description="Helical" evidence="1">
    <location>
        <begin position="259"/>
        <end position="279"/>
    </location>
</feature>
<protein>
    <recommendedName>
        <fullName evidence="4">DUF393 domain-containing protein</fullName>
    </recommendedName>
</protein>
<feature type="transmembrane region" description="Helical" evidence="1">
    <location>
        <begin position="137"/>
        <end position="160"/>
    </location>
</feature>
<dbReference type="OrthoDB" id="671850at2"/>
<name>A0A1E5SKT9_9BACT</name>
<dbReference type="Pfam" id="PF04134">
    <property type="entry name" value="DCC1-like"/>
    <property type="match status" value="1"/>
</dbReference>
<comment type="caution">
    <text evidence="2">The sequence shown here is derived from an EMBL/GenBank/DDBJ whole genome shotgun (WGS) entry which is preliminary data.</text>
</comment>
<dbReference type="STRING" id="1563681.BFP71_09130"/>
<proteinExistence type="predicted"/>
<dbReference type="InterPro" id="IPR007263">
    <property type="entry name" value="DCC1-like"/>
</dbReference>
<dbReference type="GO" id="GO:0015035">
    <property type="term" value="F:protein-disulfide reductase activity"/>
    <property type="evidence" value="ECO:0007669"/>
    <property type="project" value="InterPro"/>
</dbReference>
<evidence type="ECO:0008006" key="4">
    <source>
        <dbReference type="Google" id="ProtNLM"/>
    </source>
</evidence>
<evidence type="ECO:0000256" key="1">
    <source>
        <dbReference type="SAM" id="Phobius"/>
    </source>
</evidence>
<evidence type="ECO:0000313" key="2">
    <source>
        <dbReference type="EMBL" id="OEJ99721.1"/>
    </source>
</evidence>
<dbReference type="RefSeq" id="WP_069835183.1">
    <property type="nucleotide sequence ID" value="NZ_MDGQ01000005.1"/>
</dbReference>
<keyword evidence="3" id="KW-1185">Reference proteome</keyword>
<feature type="transmembrane region" description="Helical" evidence="1">
    <location>
        <begin position="172"/>
        <end position="190"/>
    </location>
</feature>
<keyword evidence="1" id="KW-1133">Transmembrane helix</keyword>
<evidence type="ECO:0000313" key="3">
    <source>
        <dbReference type="Proteomes" id="UP000095552"/>
    </source>
</evidence>
<organism evidence="2 3">
    <name type="scientific">Roseivirga misakiensis</name>
    <dbReference type="NCBI Taxonomy" id="1563681"/>
    <lineage>
        <taxon>Bacteria</taxon>
        <taxon>Pseudomonadati</taxon>
        <taxon>Bacteroidota</taxon>
        <taxon>Cytophagia</taxon>
        <taxon>Cytophagales</taxon>
        <taxon>Roseivirgaceae</taxon>
        <taxon>Roseivirga</taxon>
    </lineage>
</organism>
<feature type="transmembrane region" description="Helical" evidence="1">
    <location>
        <begin position="230"/>
        <end position="247"/>
    </location>
</feature>
<keyword evidence="1" id="KW-0472">Membrane</keyword>
<gene>
    <name evidence="2" type="ORF">BFP71_09130</name>
</gene>